<dbReference type="OrthoDB" id="10572288at2759"/>
<evidence type="ECO:0000313" key="2">
    <source>
        <dbReference type="Proteomes" id="UP000271889"/>
    </source>
</evidence>
<evidence type="ECO:0000313" key="1">
    <source>
        <dbReference type="EMBL" id="VDK54056.1"/>
    </source>
</evidence>
<dbReference type="AlphaFoldDB" id="A0A3P6QTG6"/>
<dbReference type="Proteomes" id="UP000271889">
    <property type="component" value="Unassembled WGS sequence"/>
</dbReference>
<organism evidence="1 2">
    <name type="scientific">Cylicostephanus goldi</name>
    <name type="common">Nematode worm</name>
    <dbReference type="NCBI Taxonomy" id="71465"/>
    <lineage>
        <taxon>Eukaryota</taxon>
        <taxon>Metazoa</taxon>
        <taxon>Ecdysozoa</taxon>
        <taxon>Nematoda</taxon>
        <taxon>Chromadorea</taxon>
        <taxon>Rhabditida</taxon>
        <taxon>Rhabditina</taxon>
        <taxon>Rhabditomorpha</taxon>
        <taxon>Strongyloidea</taxon>
        <taxon>Strongylidae</taxon>
        <taxon>Cylicostephanus</taxon>
    </lineage>
</organism>
<dbReference type="EMBL" id="UYRV01006849">
    <property type="protein sequence ID" value="VDK54056.1"/>
    <property type="molecule type" value="Genomic_DNA"/>
</dbReference>
<sequence length="154" mass="17724">MICENLLFQKEDAEEDTAPNFNFAAEPFNGQVISKEFRISDKSTPADLSQQDLTHAQLDNCADEEEQLEEELFFEDDSHQQDDDYIEVEILTSHEEDQYENASFPLVELGALSGEVDTEDNQTEDYWEVMKDNEILERSQNLTKHPLQASAMIL</sequence>
<name>A0A3P6QTG6_CYLGO</name>
<protein>
    <submittedName>
        <fullName evidence="1">Uncharacterized protein</fullName>
    </submittedName>
</protein>
<gene>
    <name evidence="1" type="ORF">CGOC_LOCUS2876</name>
</gene>
<proteinExistence type="predicted"/>
<keyword evidence="2" id="KW-1185">Reference proteome</keyword>
<accession>A0A3P6QTG6</accession>
<reference evidence="1 2" key="1">
    <citation type="submission" date="2018-11" db="EMBL/GenBank/DDBJ databases">
        <authorList>
            <consortium name="Pathogen Informatics"/>
        </authorList>
    </citation>
    <scope>NUCLEOTIDE SEQUENCE [LARGE SCALE GENOMIC DNA]</scope>
</reference>